<evidence type="ECO:0000313" key="1">
    <source>
        <dbReference type="EMBL" id="SVC56615.1"/>
    </source>
</evidence>
<protein>
    <recommendedName>
        <fullName evidence="2">Enoyl-CoA hydratase</fullName>
    </recommendedName>
</protein>
<dbReference type="CDD" id="cd06558">
    <property type="entry name" value="crotonase-like"/>
    <property type="match status" value="1"/>
</dbReference>
<dbReference type="SUPFAM" id="SSF52096">
    <property type="entry name" value="ClpP/crotonase"/>
    <property type="match status" value="1"/>
</dbReference>
<dbReference type="PANTHER" id="PTHR43459">
    <property type="entry name" value="ENOYL-COA HYDRATASE"/>
    <property type="match status" value="1"/>
</dbReference>
<feature type="non-terminal residue" evidence="1">
    <location>
        <position position="1"/>
    </location>
</feature>
<name>A0A382N8E4_9ZZZZ</name>
<dbReference type="PANTHER" id="PTHR43459:SF1">
    <property type="entry name" value="EG:BACN32G11.4 PROTEIN"/>
    <property type="match status" value="1"/>
</dbReference>
<accession>A0A382N8E4</accession>
<dbReference type="EMBL" id="UINC01098244">
    <property type="protein sequence ID" value="SVC56615.1"/>
    <property type="molecule type" value="Genomic_DNA"/>
</dbReference>
<reference evidence="1" key="1">
    <citation type="submission" date="2018-05" db="EMBL/GenBank/DDBJ databases">
        <authorList>
            <person name="Lanie J.A."/>
            <person name="Ng W.-L."/>
            <person name="Kazmierczak K.M."/>
            <person name="Andrzejewski T.M."/>
            <person name="Davidsen T.M."/>
            <person name="Wayne K.J."/>
            <person name="Tettelin H."/>
            <person name="Glass J.I."/>
            <person name="Rusch D."/>
            <person name="Podicherti R."/>
            <person name="Tsui H.-C.T."/>
            <person name="Winkler M.E."/>
        </authorList>
    </citation>
    <scope>NUCLEOTIDE SEQUENCE</scope>
</reference>
<dbReference type="Pfam" id="PF00378">
    <property type="entry name" value="ECH_1"/>
    <property type="match status" value="1"/>
</dbReference>
<sequence length="334" mass="36675">PADFICYTLCPFDIDVRDDDFSAPGRKSPGAGGTYAGCAAGNDTNSVIQFHKLRLFTLSWHTGYSEFFRFAKRKQMTYDNILLEYRDRVAVLTLNAPEVLNALSNDMVSELHHAVVRVIKSDARCLLMTGEGRAFSAGANLQQRGSANGPHVPGSALETHYHPVMTKLRNMDIPMVTAINGPAVGVGMSFAVMSDYAIAAKSAYFLQAFANIGLVPDGGATWILPRVVGWRRAVELSMMAERLPAETALEWGLINRVVDDEVLMTEAMQVASKLANGPYSLGLIRQAYWESFNNSYAEQFQLEANLQDKASSSKDNAEGVKAFLEKREAKFTGN</sequence>
<dbReference type="InterPro" id="IPR001753">
    <property type="entry name" value="Enoyl-CoA_hydra/iso"/>
</dbReference>
<gene>
    <name evidence="1" type="ORF">METZ01_LOCUS309469</name>
</gene>
<dbReference type="InterPro" id="IPR029045">
    <property type="entry name" value="ClpP/crotonase-like_dom_sf"/>
</dbReference>
<dbReference type="Gene3D" id="1.10.12.10">
    <property type="entry name" value="Lyase 2-enoyl-coa Hydratase, Chain A, domain 2"/>
    <property type="match status" value="1"/>
</dbReference>
<proteinExistence type="predicted"/>
<evidence type="ECO:0008006" key="2">
    <source>
        <dbReference type="Google" id="ProtNLM"/>
    </source>
</evidence>
<dbReference type="InterPro" id="IPR014748">
    <property type="entry name" value="Enoyl-CoA_hydra_C"/>
</dbReference>
<dbReference type="AlphaFoldDB" id="A0A382N8E4"/>
<dbReference type="Gene3D" id="3.90.226.10">
    <property type="entry name" value="2-enoyl-CoA Hydratase, Chain A, domain 1"/>
    <property type="match status" value="1"/>
</dbReference>
<organism evidence="1">
    <name type="scientific">marine metagenome</name>
    <dbReference type="NCBI Taxonomy" id="408172"/>
    <lineage>
        <taxon>unclassified sequences</taxon>
        <taxon>metagenomes</taxon>
        <taxon>ecological metagenomes</taxon>
    </lineage>
</organism>